<dbReference type="PANTHER" id="PTHR48081">
    <property type="entry name" value="AB HYDROLASE SUPERFAMILY PROTEIN C4A8.06C"/>
    <property type="match status" value="1"/>
</dbReference>
<comment type="caution">
    <text evidence="5">The sequence shown here is derived from an EMBL/GenBank/DDBJ whole genome shotgun (WGS) entry which is preliminary data.</text>
</comment>
<gene>
    <name evidence="5" type="ORF">M231_04316</name>
</gene>
<dbReference type="Pfam" id="PF07859">
    <property type="entry name" value="Abhydrolase_3"/>
    <property type="match status" value="1"/>
</dbReference>
<feature type="transmembrane region" description="Helical" evidence="3">
    <location>
        <begin position="42"/>
        <end position="66"/>
    </location>
</feature>
<evidence type="ECO:0000313" key="5">
    <source>
        <dbReference type="EMBL" id="RXK38407.1"/>
    </source>
</evidence>
<evidence type="ECO:0000256" key="3">
    <source>
        <dbReference type="SAM" id="Phobius"/>
    </source>
</evidence>
<evidence type="ECO:0000259" key="4">
    <source>
        <dbReference type="Pfam" id="PF07859"/>
    </source>
</evidence>
<proteinExistence type="predicted"/>
<dbReference type="OrthoDB" id="6495301at2759"/>
<keyword evidence="6" id="KW-1185">Reference proteome</keyword>
<sequence>MSQNWQSGMKWLQGIVGGWIISLFLLLLISIPWILFPIIGLVALPTFLISIFLLGVLIPFQAYLLLGQTDRPPCKIFFSVNPVRCFHICLRTYDHFIFLLDAIPSVGIGMLKQLFVFLSNIEPNSRTSQNILSPFRSLSLRGVTATFGLIYDDQSLNKLDIYYPSLSTLHLQQTITTPQTPPTQMPEDTQGTTSTCDPVNISGSSDPLDPFPRGEPQIRPQPVTPLSSSTISLNTIDMKPVVVFVPDVGMTSLFTLRRWMFSLLGIKFSQMGYVVLIPDITPYPEGKIEVMCRDLRSVCQWAKNNLEEYGGDPDRIYICGHGLGGTLALLTLTQEAIVRAGEGMMRKFGVQRVRQRMPNGLRAVRCYHREVIMPDIKGLILLAPIGDCLEQIQYEARRWIEHLSPLRRIIGPSQTKCMQHSVTHLLFAARSILPVNCLPRMLVVGTGKGVIPPTQGMNLHEIVHGLGIPTTFQVFREMGHWGMIRTLMTGLEDEYSEALRLSVEEFVV</sequence>
<dbReference type="Proteomes" id="UP000289152">
    <property type="component" value="Unassembled WGS sequence"/>
</dbReference>
<keyword evidence="3" id="KW-0812">Transmembrane</keyword>
<feature type="domain" description="Alpha/beta hydrolase fold-3" evidence="4">
    <location>
        <begin position="270"/>
        <end position="480"/>
    </location>
</feature>
<feature type="region of interest" description="Disordered" evidence="2">
    <location>
        <begin position="177"/>
        <end position="212"/>
    </location>
</feature>
<keyword evidence="1" id="KW-0378">Hydrolase</keyword>
<evidence type="ECO:0000256" key="2">
    <source>
        <dbReference type="SAM" id="MobiDB-lite"/>
    </source>
</evidence>
<evidence type="ECO:0000256" key="1">
    <source>
        <dbReference type="ARBA" id="ARBA00022801"/>
    </source>
</evidence>
<keyword evidence="3" id="KW-1133">Transmembrane helix</keyword>
<keyword evidence="3" id="KW-0472">Membrane</keyword>
<accession>A0A4V1M3X7</accession>
<reference evidence="5 6" key="1">
    <citation type="submission" date="2016-06" db="EMBL/GenBank/DDBJ databases">
        <title>Evolution of pathogenesis and genome organization in the Tremellales.</title>
        <authorList>
            <person name="Cuomo C."/>
            <person name="Litvintseva A."/>
            <person name="Heitman J."/>
            <person name="Chen Y."/>
            <person name="Sun S."/>
            <person name="Springer D."/>
            <person name="Dromer F."/>
            <person name="Young S."/>
            <person name="Zeng Q."/>
            <person name="Chapman S."/>
            <person name="Gujja S."/>
            <person name="Saif S."/>
            <person name="Birren B."/>
        </authorList>
    </citation>
    <scope>NUCLEOTIDE SEQUENCE [LARGE SCALE GENOMIC DNA]</scope>
    <source>
        <strain evidence="5 6">ATCC 28783</strain>
    </source>
</reference>
<dbReference type="Gene3D" id="3.40.50.1820">
    <property type="entry name" value="alpha/beta hydrolase"/>
    <property type="match status" value="1"/>
</dbReference>
<dbReference type="InterPro" id="IPR029058">
    <property type="entry name" value="AB_hydrolase_fold"/>
</dbReference>
<feature type="compositionally biased region" description="Polar residues" evidence="2">
    <location>
        <begin position="191"/>
        <end position="205"/>
    </location>
</feature>
<protein>
    <recommendedName>
        <fullName evidence="4">Alpha/beta hydrolase fold-3 domain-containing protein</fullName>
    </recommendedName>
</protein>
<dbReference type="InParanoid" id="A0A4V1M3X7"/>
<dbReference type="SUPFAM" id="SSF53474">
    <property type="entry name" value="alpha/beta-Hydrolases"/>
    <property type="match status" value="1"/>
</dbReference>
<dbReference type="InterPro" id="IPR013094">
    <property type="entry name" value="AB_hydrolase_3"/>
</dbReference>
<dbReference type="STRING" id="5217.A0A4V1M3X7"/>
<evidence type="ECO:0000313" key="6">
    <source>
        <dbReference type="Proteomes" id="UP000289152"/>
    </source>
</evidence>
<dbReference type="EMBL" id="SDIL01000048">
    <property type="protein sequence ID" value="RXK38407.1"/>
    <property type="molecule type" value="Genomic_DNA"/>
</dbReference>
<organism evidence="5 6">
    <name type="scientific">Tremella mesenterica</name>
    <name type="common">Jelly fungus</name>
    <dbReference type="NCBI Taxonomy" id="5217"/>
    <lineage>
        <taxon>Eukaryota</taxon>
        <taxon>Fungi</taxon>
        <taxon>Dikarya</taxon>
        <taxon>Basidiomycota</taxon>
        <taxon>Agaricomycotina</taxon>
        <taxon>Tremellomycetes</taxon>
        <taxon>Tremellales</taxon>
        <taxon>Tremellaceae</taxon>
        <taxon>Tremella</taxon>
    </lineage>
</organism>
<dbReference type="InterPro" id="IPR050300">
    <property type="entry name" value="GDXG_lipolytic_enzyme"/>
</dbReference>
<dbReference type="AlphaFoldDB" id="A0A4V1M3X7"/>
<feature type="transmembrane region" description="Helical" evidence="3">
    <location>
        <begin position="12"/>
        <end position="36"/>
    </location>
</feature>
<dbReference type="GO" id="GO:0004061">
    <property type="term" value="F:arylformamidase activity"/>
    <property type="evidence" value="ECO:0007669"/>
    <property type="project" value="TreeGrafter"/>
</dbReference>
<name>A0A4V1M3X7_TREME</name>
<dbReference type="PANTHER" id="PTHR48081:SF33">
    <property type="entry name" value="KYNURENINE FORMAMIDASE"/>
    <property type="match status" value="1"/>
</dbReference>